<name>A0A1L6TE25_PISSA</name>
<dbReference type="OrthoDB" id="9801912at2"/>
<dbReference type="Gene3D" id="3.90.76.10">
    <property type="entry name" value="Dipeptide-binding Protein, Domain 1"/>
    <property type="match status" value="1"/>
</dbReference>
<dbReference type="GO" id="GO:0030288">
    <property type="term" value="C:outer membrane-bounded periplasmic space"/>
    <property type="evidence" value="ECO:0007669"/>
    <property type="project" value="TreeGrafter"/>
</dbReference>
<reference evidence="5 6" key="1">
    <citation type="journal article" date="2014" name="Genome Announc.">
        <title>Comparative Genome Analysis of Two Isolates of the Fish Pathogen Piscirickettsia salmonis from Different Hosts Reveals Major Differences in Virulence-Associated Secretion Systems.</title>
        <authorList>
            <person name="Bohle H."/>
            <person name="Henriquez P."/>
            <person name="Grothusen H."/>
            <person name="Navas E."/>
            <person name="Sandoval A."/>
            <person name="Bustamante F."/>
            <person name="Bustos P."/>
            <person name="Mancilla M."/>
        </authorList>
    </citation>
    <scope>NUCLEOTIDE SEQUENCE [LARGE SCALE GENOMIC DNA]</scope>
    <source>
        <strain evidence="6">B1-32597</strain>
    </source>
</reference>
<evidence type="ECO:0000256" key="2">
    <source>
        <dbReference type="ARBA" id="ARBA00005695"/>
    </source>
</evidence>
<comment type="similarity">
    <text evidence="2">Belongs to the bacterial solute-binding protein 5 family.</text>
</comment>
<evidence type="ECO:0000313" key="6">
    <source>
        <dbReference type="Proteomes" id="UP000029558"/>
    </source>
</evidence>
<dbReference type="GO" id="GO:0015833">
    <property type="term" value="P:peptide transport"/>
    <property type="evidence" value="ECO:0007669"/>
    <property type="project" value="TreeGrafter"/>
</dbReference>
<dbReference type="PANTHER" id="PTHR30290:SF10">
    <property type="entry name" value="PERIPLASMIC OLIGOPEPTIDE-BINDING PROTEIN-RELATED"/>
    <property type="match status" value="1"/>
</dbReference>
<dbReference type="Proteomes" id="UP000029558">
    <property type="component" value="Chromosome"/>
</dbReference>
<sequence length="186" mass="20200">MKKSVQCFLLVASVLSFALYSITASANTTVESVLIKGNGAEPGSIDPQKVEGVPGSTIVLDLFEGLTIEGPNGDILPGVAESWTVSNDHLVYTFKLRQKAKWSNGKPVTAADFVYGMRRAEDPKTASTYAYLLYPIKNAKKINEGKLPLEDLAIKALDDYTLQITLNAPTPYFLAVLSQPLRAMEC</sequence>
<gene>
    <name evidence="5" type="ORF">KU39_2523</name>
</gene>
<keyword evidence="3" id="KW-0813">Transport</keyword>
<dbReference type="EMBL" id="CP012508">
    <property type="protein sequence ID" value="ALB23699.1"/>
    <property type="molecule type" value="Genomic_DNA"/>
</dbReference>
<keyword evidence="4" id="KW-0732">Signal</keyword>
<evidence type="ECO:0000256" key="1">
    <source>
        <dbReference type="ARBA" id="ARBA00004196"/>
    </source>
</evidence>
<evidence type="ECO:0000256" key="3">
    <source>
        <dbReference type="ARBA" id="ARBA00022448"/>
    </source>
</evidence>
<dbReference type="Pfam" id="PF00496">
    <property type="entry name" value="SBP_bac_5"/>
    <property type="match status" value="1"/>
</dbReference>
<dbReference type="RefSeq" id="WP_036772137.1">
    <property type="nucleotide sequence ID" value="NZ_CP012508.1"/>
</dbReference>
<dbReference type="AlphaFoldDB" id="A0A1L6TE25"/>
<dbReference type="PANTHER" id="PTHR30290">
    <property type="entry name" value="PERIPLASMIC BINDING COMPONENT OF ABC TRANSPORTER"/>
    <property type="match status" value="1"/>
</dbReference>
<evidence type="ECO:0000256" key="4">
    <source>
        <dbReference type="ARBA" id="ARBA00022729"/>
    </source>
</evidence>
<dbReference type="FunFam" id="3.90.76.10:FF:000001">
    <property type="entry name" value="Oligopeptide ABC transporter substrate-binding protein"/>
    <property type="match status" value="1"/>
</dbReference>
<protein>
    <submittedName>
        <fullName evidence="5">Oligopeptide ABC transporter periplasmic oligopeptide-binding protein</fullName>
    </submittedName>
</protein>
<comment type="subcellular location">
    <subcellularLocation>
        <location evidence="1">Cell envelope</location>
    </subcellularLocation>
</comment>
<dbReference type="GO" id="GO:1904680">
    <property type="term" value="F:peptide transmembrane transporter activity"/>
    <property type="evidence" value="ECO:0007669"/>
    <property type="project" value="TreeGrafter"/>
</dbReference>
<dbReference type="InterPro" id="IPR039424">
    <property type="entry name" value="SBP_5"/>
</dbReference>
<proteinExistence type="inferred from homology"/>
<dbReference type="Gene3D" id="3.40.190.10">
    <property type="entry name" value="Periplasmic binding protein-like II"/>
    <property type="match status" value="1"/>
</dbReference>
<organism evidence="5 6">
    <name type="scientific">Piscirickettsia salmonis</name>
    <dbReference type="NCBI Taxonomy" id="1238"/>
    <lineage>
        <taxon>Bacteria</taxon>
        <taxon>Pseudomonadati</taxon>
        <taxon>Pseudomonadota</taxon>
        <taxon>Gammaproteobacteria</taxon>
        <taxon>Thiotrichales</taxon>
        <taxon>Piscirickettsiaceae</taxon>
        <taxon>Piscirickettsia</taxon>
    </lineage>
</organism>
<evidence type="ECO:0000313" key="5">
    <source>
        <dbReference type="EMBL" id="ALB23699.1"/>
    </source>
</evidence>
<dbReference type="InterPro" id="IPR000914">
    <property type="entry name" value="SBP_5_dom"/>
</dbReference>
<accession>A0A1L6TE25</accession>
<dbReference type="SUPFAM" id="SSF53850">
    <property type="entry name" value="Periplasmic binding protein-like II"/>
    <property type="match status" value="1"/>
</dbReference>